<dbReference type="OrthoDB" id="2103793at2759"/>
<dbReference type="HAMAP" id="MF_03102">
    <property type="entry name" value="Mdm10"/>
    <property type="match status" value="1"/>
</dbReference>
<comment type="subunit">
    <text evidence="6">Component of the ER-mitochondria encounter structure (ERMES) or MDM complex, composed of MMM1, MDM10, MDM12 and MDM34. Associates with the mitochondrial outer membrane sorting assembly machinery SAM(core) complex.</text>
</comment>
<dbReference type="Proteomes" id="UP000777482">
    <property type="component" value="Unassembled WGS sequence"/>
</dbReference>
<keyword evidence="9" id="KW-1185">Reference proteome</keyword>
<evidence type="ECO:0000256" key="4">
    <source>
        <dbReference type="ARBA" id="ARBA00023128"/>
    </source>
</evidence>
<accession>A0A9P6W2T4</accession>
<dbReference type="EMBL" id="PUHQ01000023">
    <property type="protein sequence ID" value="KAG0662964.1"/>
    <property type="molecule type" value="Genomic_DNA"/>
</dbReference>
<feature type="compositionally biased region" description="Low complexity" evidence="7">
    <location>
        <begin position="539"/>
        <end position="558"/>
    </location>
</feature>
<evidence type="ECO:0000256" key="6">
    <source>
        <dbReference type="HAMAP-Rule" id="MF_03102"/>
    </source>
</evidence>
<name>A0A9P6W2T4_RHOMI</name>
<feature type="region of interest" description="Disordered" evidence="7">
    <location>
        <begin position="761"/>
        <end position="806"/>
    </location>
</feature>
<evidence type="ECO:0000256" key="7">
    <source>
        <dbReference type="SAM" id="MobiDB-lite"/>
    </source>
</evidence>
<gene>
    <name evidence="6 8" type="primary">MDM10</name>
    <name evidence="8" type="ORF">C6P46_003052</name>
</gene>
<dbReference type="AlphaFoldDB" id="A0A9P6W2T4"/>
<dbReference type="PANTHER" id="PTHR28035">
    <property type="entry name" value="MITOCHONDRIAL DISTRIBUTION AND MORPHOLOGY PROTEIN 10"/>
    <property type="match status" value="1"/>
</dbReference>
<dbReference type="GO" id="GO:0051654">
    <property type="term" value="P:establishment of mitochondrion localization"/>
    <property type="evidence" value="ECO:0007669"/>
    <property type="project" value="TreeGrafter"/>
</dbReference>
<dbReference type="InterPro" id="IPR027539">
    <property type="entry name" value="Mdm10"/>
</dbReference>
<comment type="similarity">
    <text evidence="6">Belongs to the MDM10 family.</text>
</comment>
<organism evidence="8 9">
    <name type="scientific">Rhodotorula mucilaginosa</name>
    <name type="common">Yeast</name>
    <name type="synonym">Rhodotorula rubra</name>
    <dbReference type="NCBI Taxonomy" id="5537"/>
    <lineage>
        <taxon>Eukaryota</taxon>
        <taxon>Fungi</taxon>
        <taxon>Dikarya</taxon>
        <taxon>Basidiomycota</taxon>
        <taxon>Pucciniomycotina</taxon>
        <taxon>Microbotryomycetes</taxon>
        <taxon>Sporidiobolales</taxon>
        <taxon>Sporidiobolaceae</taxon>
        <taxon>Rhodotorula</taxon>
    </lineage>
</organism>
<comment type="domain">
    <text evidence="6">Lacks alpha-helical transmembrane segments, suggesting that it resides in the membrane via beta-sheet conformations similar to those predicted for other outer membrane proteins and porin.</text>
</comment>
<dbReference type="GO" id="GO:0045040">
    <property type="term" value="P:protein insertion into mitochondrial outer membrane"/>
    <property type="evidence" value="ECO:0007669"/>
    <property type="project" value="UniProtKB-UniRule"/>
</dbReference>
<proteinExistence type="inferred from homology"/>
<evidence type="ECO:0000256" key="2">
    <source>
        <dbReference type="ARBA" id="ARBA00022692"/>
    </source>
</evidence>
<dbReference type="PANTHER" id="PTHR28035:SF1">
    <property type="entry name" value="MITOCHONDRIAL DISTRIBUTION AND MORPHOLOGY PROTEIN 10"/>
    <property type="match status" value="1"/>
</dbReference>
<evidence type="ECO:0000256" key="3">
    <source>
        <dbReference type="ARBA" id="ARBA00022787"/>
    </source>
</evidence>
<keyword evidence="5 6" id="KW-0472">Membrane</keyword>
<dbReference type="GO" id="GO:0032865">
    <property type="term" value="C:ERMES complex"/>
    <property type="evidence" value="ECO:0007669"/>
    <property type="project" value="UniProtKB-UniRule"/>
</dbReference>
<dbReference type="GO" id="GO:0070096">
    <property type="term" value="P:mitochondrial outer membrane translocase complex assembly"/>
    <property type="evidence" value="ECO:0007669"/>
    <property type="project" value="UniProtKB-UniRule"/>
</dbReference>
<evidence type="ECO:0000256" key="5">
    <source>
        <dbReference type="ARBA" id="ARBA00023136"/>
    </source>
</evidence>
<keyword evidence="1 6" id="KW-1134">Transmembrane beta strand</keyword>
<sequence>MTGQPATVIARWPLANPQSAIPLLGRALTVSRPGTSLGRRAVQIKPYRMPASSHDKQGRNMYVVREHDGANDKVAVLVEDPNAPPLVAIAKGKGKGKARTHDSLQDDDDILFVDPEEDKKHSPDQHSRWTYCSIAQPLDAPAGDSASAAALLDSFIQRALFPPPQPGGGTAPGAGNQSASSAAANSRRDGGANGATAQYWQPRAQVVSIEGFVFALTGGGGSGGGGNTAGVSPDWIVKVGSVGLKGGSASGMAKGCIIEASLLFLSCITPSLPRSAAAVRNGEIELVEPTETDFFEAGMLDLADPERGEEEGEWEWQGKHTFYTCYLVREFLEATRWNAWDNHYGTLTQPSRQLLDFAVPVGAVLTTASRPTRSLAPSLTLASLVPPARAGDDEQGAGGTTQGPTYPPTPAPTLGAPVDPLLAGQLAYLFTSAPLDHRSSKRAATGADRIDFKHVVQSYPLGHLPVRPELRDDARPTWHGGHRTVSPDYLLYGRLYAPTPRLDALYIRRFSPTVQGLVSLITVPSPPPPPTLTWESGDPTASLSASASGAAAAGPTSGPLARLSELEIKLQHDTGRWSTEYSYAVGDGMWGLRGLYNFGRWGDPGSANAPAPVSPLAAGGAGPLEQNDEDALASKYVAAAAPDTAAVAGTGLGTAAAAGQVDEMPTGLKGRWSAGGELYFSAQERSAGVSTALRFVTIPEQAGGPPNQPPTYVTATLNPIMGQLSTAYAVQAGRDTRFASRFDFNLYSYESDLTFGGEWFQRRTPPPPSAKLGIDSNGGGASTEGEPVSASAEFDAFGRGADDEDTRKRRLNHDADDEVLSVLKVRASTSSDLAMLWEGRMGDFIVSAGIVADLRLATRSRGRLSPIRSVGLGVSYWG</sequence>
<evidence type="ECO:0000256" key="1">
    <source>
        <dbReference type="ARBA" id="ARBA00022452"/>
    </source>
</evidence>
<keyword evidence="3 6" id="KW-1000">Mitochondrion outer membrane</keyword>
<evidence type="ECO:0000313" key="8">
    <source>
        <dbReference type="EMBL" id="KAG0662964.1"/>
    </source>
</evidence>
<reference evidence="8 9" key="1">
    <citation type="submission" date="2020-11" db="EMBL/GenBank/DDBJ databases">
        <title>Kefir isolates.</title>
        <authorList>
            <person name="Marcisauskas S."/>
            <person name="Kim Y."/>
            <person name="Blasche S."/>
        </authorList>
    </citation>
    <scope>NUCLEOTIDE SEQUENCE [LARGE SCALE GENOMIC DNA]</scope>
    <source>
        <strain evidence="8 9">KR</strain>
    </source>
</reference>
<dbReference type="GO" id="GO:0001401">
    <property type="term" value="C:SAM complex"/>
    <property type="evidence" value="ECO:0007669"/>
    <property type="project" value="TreeGrafter"/>
</dbReference>
<protein>
    <recommendedName>
        <fullName evidence="6">Mitochondrial distribution and morphology protein 10</fullName>
    </recommendedName>
    <alternativeName>
        <fullName evidence="6">Mitochondrial inheritance component MDM10</fullName>
    </alternativeName>
</protein>
<evidence type="ECO:0000313" key="9">
    <source>
        <dbReference type="Proteomes" id="UP000777482"/>
    </source>
</evidence>
<feature type="compositionally biased region" description="Low complexity" evidence="7">
    <location>
        <begin position="173"/>
        <end position="185"/>
    </location>
</feature>
<keyword evidence="4 6" id="KW-0496">Mitochondrion</keyword>
<comment type="function">
    <text evidence="6">Component of the ERMES/MDM complex, which serves as a molecular tether to connect the endoplasmic reticulum and mitochondria. Components of this complex are involved in the control of mitochondrial shape and protein biogenesis and may function in phospholipid exchange. MDM10 is involved in the late assembly steps of the general translocase of the mitochondrial outer membrane (TOM complex). Functions in the TOM40-specific route of the assembly of outer membrane beta-barrel proteins, including the association of TOM40 with the receptor TOM22 and small TOM proteins. Can associate with the SAM(core) complex as well as the MDM12-MMM1 complex, both involved in late steps of the major beta-barrel assembly pathway, that is responsible for biogenesis of all outer membrane beta-barrel proteins. May act as a switch that shuttles between both complexes and channels precursor proteins into the TOM40-specific pathway. Plays a role in mitochondrial morphology and in the inheritance of mitochondria.</text>
</comment>
<comment type="caution">
    <text evidence="8">The sequence shown here is derived from an EMBL/GenBank/DDBJ whole genome shotgun (WGS) entry which is preliminary data.</text>
</comment>
<feature type="region of interest" description="Disordered" evidence="7">
    <location>
        <begin position="528"/>
        <end position="558"/>
    </location>
</feature>
<dbReference type="Pfam" id="PF12519">
    <property type="entry name" value="MDM10"/>
    <property type="match status" value="2"/>
</dbReference>
<dbReference type="GO" id="GO:0015914">
    <property type="term" value="P:phospholipid transport"/>
    <property type="evidence" value="ECO:0007669"/>
    <property type="project" value="TreeGrafter"/>
</dbReference>
<feature type="region of interest" description="Disordered" evidence="7">
    <location>
        <begin position="384"/>
        <end position="414"/>
    </location>
</feature>
<dbReference type="GO" id="GO:1990456">
    <property type="term" value="P:mitochondrion-endoplasmic reticulum membrane tethering"/>
    <property type="evidence" value="ECO:0007669"/>
    <property type="project" value="UniProtKB-UniRule"/>
</dbReference>
<comment type="subcellular location">
    <subcellularLocation>
        <location evidence="6">Mitochondrion outer membrane</location>
        <topology evidence="6">Multi-pass membrane protein</topology>
    </subcellularLocation>
    <text evidence="6">The ERMES/MDM complex localizes to a few discrete foci (around 10 per single cell), that represent mitochondria-endoplasmic reticulum junctions. These foci are often found next to mtDNA nucleoids.</text>
</comment>
<feature type="region of interest" description="Disordered" evidence="7">
    <location>
        <begin position="159"/>
        <end position="195"/>
    </location>
</feature>
<keyword evidence="2 6" id="KW-0812">Transmembrane</keyword>